<evidence type="ECO:0000256" key="1">
    <source>
        <dbReference type="SAM" id="SignalP"/>
    </source>
</evidence>
<gene>
    <name evidence="2" type="ORF">Q5H93_09860</name>
</gene>
<dbReference type="Proteomes" id="UP001176429">
    <property type="component" value="Unassembled WGS sequence"/>
</dbReference>
<comment type="caution">
    <text evidence="2">The sequence shown here is derived from an EMBL/GenBank/DDBJ whole genome shotgun (WGS) entry which is preliminary data.</text>
</comment>
<feature type="chain" id="PRO_5045566031" description="GLPGLI family protein" evidence="1">
    <location>
        <begin position="25"/>
        <end position="229"/>
    </location>
</feature>
<accession>A0ABT9BBG4</accession>
<evidence type="ECO:0008006" key="4">
    <source>
        <dbReference type="Google" id="ProtNLM"/>
    </source>
</evidence>
<protein>
    <recommendedName>
        <fullName evidence="4">GLPGLI family protein</fullName>
    </recommendedName>
</protein>
<evidence type="ECO:0000313" key="3">
    <source>
        <dbReference type="Proteomes" id="UP001176429"/>
    </source>
</evidence>
<dbReference type="EMBL" id="JAUQSY010000006">
    <property type="protein sequence ID" value="MDO7875034.1"/>
    <property type="molecule type" value="Genomic_DNA"/>
</dbReference>
<reference evidence="2" key="1">
    <citation type="submission" date="2023-07" db="EMBL/GenBank/DDBJ databases">
        <authorList>
            <person name="Kim M.K."/>
        </authorList>
    </citation>
    <scope>NUCLEOTIDE SEQUENCE</scope>
    <source>
        <strain evidence="2">ASUV-10-1</strain>
    </source>
</reference>
<proteinExistence type="predicted"/>
<keyword evidence="1" id="KW-0732">Signal</keyword>
<name>A0ABT9BBG4_9BACT</name>
<organism evidence="2 3">
    <name type="scientific">Hymenobacter aranciens</name>
    <dbReference type="NCBI Taxonomy" id="3063996"/>
    <lineage>
        <taxon>Bacteria</taxon>
        <taxon>Pseudomonadati</taxon>
        <taxon>Bacteroidota</taxon>
        <taxon>Cytophagia</taxon>
        <taxon>Cytophagales</taxon>
        <taxon>Hymenobacteraceae</taxon>
        <taxon>Hymenobacter</taxon>
    </lineage>
</organism>
<sequence length="229" mass="25370">MSCISFGFSLLLASILFYAPNASAQADQRPATHIDSMRAARKGPPVYVPATFTFRSGKQVRSYVEQYQRFYVDRIPCYESSPAQIPPPPLKAVSIDRLKSMSVEGHELETLYVKGKPLRVMTENMAAPGPLEIFGYAITKSNMPIPIPLPGAVLVIPTGTHDKDYWYVRQAGGELQEVPRSGKQFADFMSKAFAAQPALAARIRQRSEGAEFKDMPALVKEYNEHIAGE</sequence>
<feature type="signal peptide" evidence="1">
    <location>
        <begin position="1"/>
        <end position="24"/>
    </location>
</feature>
<evidence type="ECO:0000313" key="2">
    <source>
        <dbReference type="EMBL" id="MDO7875034.1"/>
    </source>
</evidence>
<dbReference type="RefSeq" id="WP_305006353.1">
    <property type="nucleotide sequence ID" value="NZ_JAUQSY010000006.1"/>
</dbReference>
<keyword evidence="3" id="KW-1185">Reference proteome</keyword>